<gene>
    <name evidence="13" type="ordered locus">STH1327</name>
</gene>
<evidence type="ECO:0000256" key="5">
    <source>
        <dbReference type="ARBA" id="ARBA00022800"/>
    </source>
</evidence>
<evidence type="ECO:0000256" key="7">
    <source>
        <dbReference type="ARBA" id="ARBA00023211"/>
    </source>
</evidence>
<evidence type="ECO:0000256" key="8">
    <source>
        <dbReference type="ARBA" id="ARBA00047746"/>
    </source>
</evidence>
<evidence type="ECO:0000256" key="4">
    <source>
        <dbReference type="ARBA" id="ARBA00022741"/>
    </source>
</evidence>
<feature type="binding site" evidence="10">
    <location>
        <begin position="291"/>
        <end position="292"/>
    </location>
    <ligand>
        <name>GMP</name>
        <dbReference type="ChEBI" id="CHEBI:58115"/>
    </ligand>
</feature>
<dbReference type="Proteomes" id="UP000000417">
    <property type="component" value="Chromosome"/>
</dbReference>
<dbReference type="GO" id="GO:0006396">
    <property type="term" value="P:RNA processing"/>
    <property type="evidence" value="ECO:0007669"/>
    <property type="project" value="InterPro"/>
</dbReference>
<evidence type="ECO:0000256" key="2">
    <source>
        <dbReference type="ARBA" id="ARBA00022598"/>
    </source>
</evidence>
<keyword evidence="14" id="KW-1185">Reference proteome</keyword>
<dbReference type="EC" id="6.5.1.8" evidence="1"/>
<dbReference type="GO" id="GO:0170057">
    <property type="term" value="F:RNA ligase (GTP) activity"/>
    <property type="evidence" value="ECO:0007669"/>
    <property type="project" value="UniProtKB-EC"/>
</dbReference>
<evidence type="ECO:0000256" key="9">
    <source>
        <dbReference type="PIRSR" id="PIRSR601233-1"/>
    </source>
</evidence>
<evidence type="ECO:0000256" key="3">
    <source>
        <dbReference type="ARBA" id="ARBA00022723"/>
    </source>
</evidence>
<dbReference type="GO" id="GO:0006281">
    <property type="term" value="P:DNA repair"/>
    <property type="evidence" value="ECO:0007669"/>
    <property type="project" value="TreeGrafter"/>
</dbReference>
<dbReference type="HOGENOM" id="CLU_022279_1_0_9"/>
<keyword evidence="6 10" id="KW-0342">GTP-binding</keyword>
<evidence type="ECO:0000313" key="13">
    <source>
        <dbReference type="EMBL" id="BAD40312.1"/>
    </source>
</evidence>
<dbReference type="STRING" id="292459.STH1327"/>
<dbReference type="GO" id="GO:0030145">
    <property type="term" value="F:manganese ion binding"/>
    <property type="evidence" value="ECO:0007669"/>
    <property type="project" value="TreeGrafter"/>
</dbReference>
<feature type="binding site" evidence="11">
    <location>
        <position position="175"/>
    </location>
    <ligand>
        <name>Mn(2+)</name>
        <dbReference type="ChEBI" id="CHEBI:29035"/>
        <label>1</label>
    </ligand>
</feature>
<keyword evidence="4 10" id="KW-0547">Nucleotide-binding</keyword>
<proteinExistence type="predicted"/>
<evidence type="ECO:0000256" key="6">
    <source>
        <dbReference type="ARBA" id="ARBA00023134"/>
    </source>
</evidence>
<evidence type="ECO:0000256" key="12">
    <source>
        <dbReference type="SAM" id="MobiDB-lite"/>
    </source>
</evidence>
<feature type="binding site" evidence="11">
    <location>
        <position position="204"/>
    </location>
    <ligand>
        <name>Mn(2+)</name>
        <dbReference type="ChEBI" id="CHEBI:29035"/>
        <label>2</label>
    </ligand>
</feature>
<evidence type="ECO:0000256" key="10">
    <source>
        <dbReference type="PIRSR" id="PIRSR601233-2"/>
    </source>
</evidence>
<dbReference type="InterPro" id="IPR036025">
    <property type="entry name" value="RtcB-like_sf"/>
</dbReference>
<dbReference type="AlphaFoldDB" id="Q67PT1"/>
<keyword evidence="5" id="KW-0692">RNA repair</keyword>
<sequence length="445" mass="48343">MCAGRGASREEVRRGAANQGTRESGGCVAMPFTLWERYPVFGEHDRDTLAQLGRCAEAGRAVGAALMADGHKGYSQPIGGVLFYERFVSPSGVGYDIACGNKAVRTDLVYGEIRREKDRIAAEIHRRVAFGLGRKNPDPVDHELFDDPTWRDVRPLQSLKSMARDQLGTVGAGNHYVDIMAEVPEGWQLGDPIADDAPVWVAVHFGSRGFGHRTASGFLNLAAGRPWDAGAPGESMDQPPTLIPADSELGQAYIAAMKLAGRYAYAGRDYVVDQVLRILGARPTFTVHNHHNFAWFEEHGGVKGWVIRKGATPLFPGQLGFIGGSMGDVAVVVQGVDHPESRAALYSTVHGAGRVMSRTQAAGRWKRHRGRRIRTGGAVDMDAVRRRLAQAGVALVGGDADEAPQVYRPLRQVLRWHAPTLKVLHVLAPVCVVMAAADEFDPYKD</sequence>
<comment type="catalytic activity">
    <reaction evidence="8">
        <text>a 3'-end 3'-phospho-ribonucleotide-RNA + a 5'-end dephospho-ribonucleoside-RNA + GTP = a ribonucleotidyl-ribonucleotide-RNA + GMP + diphosphate</text>
        <dbReference type="Rhea" id="RHEA:68076"/>
        <dbReference type="Rhea" id="RHEA-COMP:10463"/>
        <dbReference type="Rhea" id="RHEA-COMP:13936"/>
        <dbReference type="Rhea" id="RHEA-COMP:17355"/>
        <dbReference type="ChEBI" id="CHEBI:33019"/>
        <dbReference type="ChEBI" id="CHEBI:37565"/>
        <dbReference type="ChEBI" id="CHEBI:58115"/>
        <dbReference type="ChEBI" id="CHEBI:83062"/>
        <dbReference type="ChEBI" id="CHEBI:138284"/>
        <dbReference type="ChEBI" id="CHEBI:173118"/>
        <dbReference type="EC" id="6.5.1.8"/>
    </reaction>
</comment>
<reference evidence="13 14" key="1">
    <citation type="journal article" date="2004" name="Nucleic Acids Res.">
        <title>Genome sequence of Symbiobacterium thermophilum, an uncultivable bacterium that depends on microbial commensalism.</title>
        <authorList>
            <person name="Ueda K."/>
            <person name="Yamashita A."/>
            <person name="Ishikawa J."/>
            <person name="Shimada M."/>
            <person name="Watsuji T."/>
            <person name="Morimura K."/>
            <person name="Ikeda H."/>
            <person name="Hattori M."/>
            <person name="Beppu T."/>
        </authorList>
    </citation>
    <scope>NUCLEOTIDE SEQUENCE [LARGE SCALE GENOMIC DNA]</scope>
    <source>
        <strain evidence="14">T / IAM 14863</strain>
    </source>
</reference>
<feature type="active site" description="GMP-histidine intermediate" evidence="9">
    <location>
        <position position="350"/>
    </location>
</feature>
<protein>
    <recommendedName>
        <fullName evidence="1">3'-phosphate/5'-hydroxy nucleic acid ligase</fullName>
        <ecNumber evidence="1">6.5.1.8</ecNumber>
    </recommendedName>
</protein>
<feature type="binding site" evidence="11">
    <location>
        <position position="291"/>
    </location>
    <ligand>
        <name>Mn(2+)</name>
        <dbReference type="ChEBI" id="CHEBI:29035"/>
        <label>2</label>
    </ligand>
</feature>
<dbReference type="InterPro" id="IPR052915">
    <property type="entry name" value="RtcB-like"/>
</dbReference>
<evidence type="ECO:0000256" key="11">
    <source>
        <dbReference type="PIRSR" id="PIRSR601233-3"/>
    </source>
</evidence>
<keyword evidence="7 11" id="KW-0464">Manganese</keyword>
<dbReference type="PANTHER" id="PTHR43749:SF2">
    <property type="entry name" value="RNA-SPLICING LIGASE RTCB"/>
    <property type="match status" value="1"/>
</dbReference>
<dbReference type="KEGG" id="sth:STH1327"/>
<keyword evidence="2" id="KW-0436">Ligase</keyword>
<evidence type="ECO:0000313" key="14">
    <source>
        <dbReference type="Proteomes" id="UP000000417"/>
    </source>
</evidence>
<dbReference type="PANTHER" id="PTHR43749">
    <property type="entry name" value="RNA-SPLICING LIGASE RTCB"/>
    <property type="match status" value="1"/>
</dbReference>
<evidence type="ECO:0000256" key="1">
    <source>
        <dbReference type="ARBA" id="ARBA00012726"/>
    </source>
</evidence>
<feature type="binding site" evidence="11">
    <location>
        <position position="96"/>
    </location>
    <ligand>
        <name>Mn(2+)</name>
        <dbReference type="ChEBI" id="CHEBI:29035"/>
        <label>1</label>
    </ligand>
</feature>
<dbReference type="SUPFAM" id="SSF103365">
    <property type="entry name" value="Hypothetical protein PH1602"/>
    <property type="match status" value="1"/>
</dbReference>
<keyword evidence="3 11" id="KW-0479">Metal-binding</keyword>
<dbReference type="GO" id="GO:0003909">
    <property type="term" value="F:DNA ligase activity"/>
    <property type="evidence" value="ECO:0007669"/>
    <property type="project" value="TreeGrafter"/>
</dbReference>
<dbReference type="GO" id="GO:0042245">
    <property type="term" value="P:RNA repair"/>
    <property type="evidence" value="ECO:0007669"/>
    <property type="project" value="UniProtKB-KW"/>
</dbReference>
<organism evidence="13 14">
    <name type="scientific">Symbiobacterium thermophilum (strain DSM 24528 / JCM 14929 / IAM 14863 / T)</name>
    <dbReference type="NCBI Taxonomy" id="292459"/>
    <lineage>
        <taxon>Bacteria</taxon>
        <taxon>Bacillati</taxon>
        <taxon>Bacillota</taxon>
        <taxon>Clostridia</taxon>
        <taxon>Eubacteriales</taxon>
        <taxon>Symbiobacteriaceae</taxon>
        <taxon>Symbiobacterium</taxon>
    </lineage>
</organism>
<dbReference type="EMBL" id="AP006840">
    <property type="protein sequence ID" value="BAD40312.1"/>
    <property type="molecule type" value="Genomic_DNA"/>
</dbReference>
<dbReference type="Pfam" id="PF01139">
    <property type="entry name" value="RtcB"/>
    <property type="match status" value="2"/>
</dbReference>
<dbReference type="GO" id="GO:0005525">
    <property type="term" value="F:GTP binding"/>
    <property type="evidence" value="ECO:0007669"/>
    <property type="project" value="UniProtKB-KW"/>
</dbReference>
<dbReference type="eggNOG" id="COG1690">
    <property type="taxonomic scope" value="Bacteria"/>
</dbReference>
<dbReference type="InterPro" id="IPR001233">
    <property type="entry name" value="RtcB"/>
</dbReference>
<feature type="binding site" evidence="10">
    <location>
        <begin position="323"/>
        <end position="326"/>
    </location>
    <ligand>
        <name>GMP</name>
        <dbReference type="ChEBI" id="CHEBI:58115"/>
    </ligand>
</feature>
<dbReference type="Gene3D" id="3.90.1860.10">
    <property type="entry name" value="tRNA-splicing ligase RtcB"/>
    <property type="match status" value="1"/>
</dbReference>
<name>Q67PT1_SYMTH</name>
<accession>Q67PT1</accession>
<feature type="binding site" evidence="10">
    <location>
        <begin position="350"/>
        <end position="353"/>
    </location>
    <ligand>
        <name>GMP</name>
        <dbReference type="ChEBI" id="CHEBI:58115"/>
    </ligand>
</feature>
<comment type="cofactor">
    <cofactor evidence="11">
        <name>Mn(2+)</name>
        <dbReference type="ChEBI" id="CHEBI:29035"/>
    </cofactor>
    <text evidence="11">Binds 2 manganese ions per subunit.</text>
</comment>
<feature type="region of interest" description="Disordered" evidence="12">
    <location>
        <begin position="1"/>
        <end position="23"/>
    </location>
</feature>